<protein>
    <submittedName>
        <fullName evidence="1">Uncharacterized protein</fullName>
    </submittedName>
</protein>
<sequence length="207" mass="24328">MLKNDFNHKLAEEFLLSLENILKSKEDFTKNIDELYKQYLGFDCETLYSLPMSELDTLLVHNRLKDYSKTCILGILFIQEWYINNSGDIESFNKLVKGFSILKDVYLEDKETLLKPYKDYLLKASNTLMDYEISTDLKKDLVQVFFKDTDFEQVDELIFEILDEDSSYKPMALDLYNKMLLIDDETLKSKNITKDEIEDAKASINNI</sequence>
<organism evidence="1 2">
    <name type="scientific">Clostridium frigidicarnis</name>
    <dbReference type="NCBI Taxonomy" id="84698"/>
    <lineage>
        <taxon>Bacteria</taxon>
        <taxon>Bacillati</taxon>
        <taxon>Bacillota</taxon>
        <taxon>Clostridia</taxon>
        <taxon>Eubacteriales</taxon>
        <taxon>Clostridiaceae</taxon>
        <taxon>Clostridium</taxon>
    </lineage>
</organism>
<proteinExistence type="predicted"/>
<dbReference type="AlphaFoldDB" id="A0A1I0XRW4"/>
<accession>A0A1I0XRW4</accession>
<reference evidence="1 2" key="1">
    <citation type="submission" date="2016-10" db="EMBL/GenBank/DDBJ databases">
        <authorList>
            <person name="de Groot N.N."/>
        </authorList>
    </citation>
    <scope>NUCLEOTIDE SEQUENCE [LARGE SCALE GENOMIC DNA]</scope>
    <source>
        <strain evidence="1 2">DSM 12271</strain>
    </source>
</reference>
<evidence type="ECO:0000313" key="1">
    <source>
        <dbReference type="EMBL" id="SFB03742.1"/>
    </source>
</evidence>
<dbReference type="InterPro" id="IPR045507">
    <property type="entry name" value="DUF6483"/>
</dbReference>
<dbReference type="Proteomes" id="UP000198619">
    <property type="component" value="Unassembled WGS sequence"/>
</dbReference>
<name>A0A1I0XRW4_9CLOT</name>
<keyword evidence="2" id="KW-1185">Reference proteome</keyword>
<dbReference type="RefSeq" id="WP_090040320.1">
    <property type="nucleotide sequence ID" value="NZ_FOKI01000009.1"/>
</dbReference>
<dbReference type="EMBL" id="FOKI01000009">
    <property type="protein sequence ID" value="SFB03742.1"/>
    <property type="molecule type" value="Genomic_DNA"/>
</dbReference>
<dbReference type="OrthoDB" id="1908901at2"/>
<gene>
    <name evidence="1" type="ORF">SAMN04488528_1009126</name>
</gene>
<evidence type="ECO:0000313" key="2">
    <source>
        <dbReference type="Proteomes" id="UP000198619"/>
    </source>
</evidence>
<dbReference type="Pfam" id="PF20092">
    <property type="entry name" value="DUF6483"/>
    <property type="match status" value="1"/>
</dbReference>